<gene>
    <name evidence="2" type="ORF">Lalb_Chr02g0156561</name>
</gene>
<accession>A0A6A4R174</accession>
<feature type="transmembrane region" description="Helical" evidence="1">
    <location>
        <begin position="12"/>
        <end position="36"/>
    </location>
</feature>
<keyword evidence="1" id="KW-1133">Transmembrane helix</keyword>
<evidence type="ECO:0000256" key="1">
    <source>
        <dbReference type="SAM" id="Phobius"/>
    </source>
</evidence>
<keyword evidence="1" id="KW-0812">Transmembrane</keyword>
<dbReference type="EMBL" id="WOCE01000002">
    <property type="protein sequence ID" value="KAE9619747.1"/>
    <property type="molecule type" value="Genomic_DNA"/>
</dbReference>
<dbReference type="PANTHER" id="PTHR38928:SF7">
    <property type="entry name" value="ARGOS7"/>
    <property type="match status" value="1"/>
</dbReference>
<keyword evidence="3" id="KW-1185">Reference proteome</keyword>
<reference evidence="3" key="1">
    <citation type="journal article" date="2020" name="Nat. Commun.">
        <title>Genome sequence of the cluster root forming white lupin.</title>
        <authorList>
            <person name="Hufnagel B."/>
            <person name="Marques A."/>
            <person name="Soriano A."/>
            <person name="Marques L."/>
            <person name="Divol F."/>
            <person name="Doumas P."/>
            <person name="Sallet E."/>
            <person name="Mancinotti D."/>
            <person name="Carrere S."/>
            <person name="Marande W."/>
            <person name="Arribat S."/>
            <person name="Keller J."/>
            <person name="Huneau C."/>
            <person name="Blein T."/>
            <person name="Aime D."/>
            <person name="Laguerre M."/>
            <person name="Taylor J."/>
            <person name="Schubert V."/>
            <person name="Nelson M."/>
            <person name="Geu-Flores F."/>
            <person name="Crespi M."/>
            <person name="Gallardo-Guerrero K."/>
            <person name="Delaux P.-M."/>
            <person name="Salse J."/>
            <person name="Berges H."/>
            <person name="Guyot R."/>
            <person name="Gouzy J."/>
            <person name="Peret B."/>
        </authorList>
    </citation>
    <scope>NUCLEOTIDE SEQUENCE [LARGE SCALE GENOMIC DNA]</scope>
    <source>
        <strain evidence="3">cv. Amiga</strain>
    </source>
</reference>
<dbReference type="Proteomes" id="UP000447434">
    <property type="component" value="Chromosome 2"/>
</dbReference>
<feature type="transmembrane region" description="Helical" evidence="1">
    <location>
        <begin position="48"/>
        <end position="66"/>
    </location>
</feature>
<name>A0A6A4R174_LUPAL</name>
<protein>
    <recommendedName>
        <fullName evidence="4">Transmembrane protein</fullName>
    </recommendedName>
</protein>
<dbReference type="AlphaFoldDB" id="A0A6A4R174"/>
<comment type="caution">
    <text evidence="2">The sequence shown here is derived from an EMBL/GenBank/DDBJ whole genome shotgun (WGS) entry which is preliminary data.</text>
</comment>
<organism evidence="2 3">
    <name type="scientific">Lupinus albus</name>
    <name type="common">White lupine</name>
    <name type="synonym">Lupinus termis</name>
    <dbReference type="NCBI Taxonomy" id="3870"/>
    <lineage>
        <taxon>Eukaryota</taxon>
        <taxon>Viridiplantae</taxon>
        <taxon>Streptophyta</taxon>
        <taxon>Embryophyta</taxon>
        <taxon>Tracheophyta</taxon>
        <taxon>Spermatophyta</taxon>
        <taxon>Magnoliopsida</taxon>
        <taxon>eudicotyledons</taxon>
        <taxon>Gunneridae</taxon>
        <taxon>Pentapetalae</taxon>
        <taxon>rosids</taxon>
        <taxon>fabids</taxon>
        <taxon>Fabales</taxon>
        <taxon>Fabaceae</taxon>
        <taxon>Papilionoideae</taxon>
        <taxon>50 kb inversion clade</taxon>
        <taxon>genistoids sensu lato</taxon>
        <taxon>core genistoids</taxon>
        <taxon>Genisteae</taxon>
        <taxon>Lupinus</taxon>
    </lineage>
</organism>
<evidence type="ECO:0000313" key="3">
    <source>
        <dbReference type="Proteomes" id="UP000447434"/>
    </source>
</evidence>
<dbReference type="PANTHER" id="PTHR38928">
    <property type="entry name" value="ARGOS7"/>
    <property type="match status" value="1"/>
</dbReference>
<sequence length="82" mass="9400">MSIFWIHLKKQALMVEVFGFKSMVFMVVLSIALLVLPLVLPQLPPPPMILMFVPVLVMFFLVMLVFSHKSCPDMIYTSDTKI</sequence>
<evidence type="ECO:0008006" key="4">
    <source>
        <dbReference type="Google" id="ProtNLM"/>
    </source>
</evidence>
<evidence type="ECO:0000313" key="2">
    <source>
        <dbReference type="EMBL" id="KAE9619747.1"/>
    </source>
</evidence>
<keyword evidence="1" id="KW-0472">Membrane</keyword>
<proteinExistence type="predicted"/>